<keyword evidence="1" id="KW-0808">Transferase</keyword>
<evidence type="ECO:0000313" key="6">
    <source>
        <dbReference type="Proteomes" id="UP000253529"/>
    </source>
</evidence>
<dbReference type="InterPro" id="IPR005158">
    <property type="entry name" value="BTAD"/>
</dbReference>
<gene>
    <name evidence="5" type="ORF">DFR50_108151</name>
</gene>
<feature type="repeat" description="TPR" evidence="2">
    <location>
        <begin position="82"/>
        <end position="115"/>
    </location>
</feature>
<dbReference type="Pfam" id="PF13432">
    <property type="entry name" value="TPR_16"/>
    <property type="match status" value="1"/>
</dbReference>
<dbReference type="InterPro" id="IPR026634">
    <property type="entry name" value="TPST-like"/>
</dbReference>
<dbReference type="SUPFAM" id="SSF48452">
    <property type="entry name" value="TPR-like"/>
    <property type="match status" value="1"/>
</dbReference>
<dbReference type="InterPro" id="IPR011990">
    <property type="entry name" value="TPR-like_helical_dom_sf"/>
</dbReference>
<dbReference type="PROSITE" id="PS50005">
    <property type="entry name" value="TPR"/>
    <property type="match status" value="1"/>
</dbReference>
<keyword evidence="6" id="KW-1185">Reference proteome</keyword>
<feature type="region of interest" description="Disordered" evidence="3">
    <location>
        <begin position="1"/>
        <end position="43"/>
    </location>
</feature>
<dbReference type="EMBL" id="QNRK01000008">
    <property type="protein sequence ID" value="RBP15594.1"/>
    <property type="molecule type" value="Genomic_DNA"/>
</dbReference>
<dbReference type="RefSeq" id="WP_113888891.1">
    <property type="nucleotide sequence ID" value="NZ_QNRK01000008.1"/>
</dbReference>
<dbReference type="Gene3D" id="1.25.40.10">
    <property type="entry name" value="Tetratricopeptide repeat domain"/>
    <property type="match status" value="1"/>
</dbReference>
<sequence length="560" mass="62895">MGGIGASDLAGANDVRDDPRARGGTESAAAPPGPAPAPAFSPETRRRLRALSLEAEKRWFAGRWMEAIPVVAEIIRLDPLNARAHRDLGVTYLCCGRCGEAAASLRRAVELQPADEDALGYLVEALERQGREAEALEVCHALRRSAQDEADRGFYAVKALMKEGRSGEAERDLQTLATLAPRRANTVHRIGKLLSDLGRFEAAERLLARGVEETPTAFPALADIKRMTEEDRPLLRRMEAALDRPTLPALARLAIHFGLGKAYDDLGEHARAIGHYDAGNSLRARSIRFNRQDCAARVDRTLQSFTAEALDRAAPLLARPARPEDDLPVLVVGMPRSGTTLVEQILSSHPTVAPGGELPFWADRLATWQAAGVIPIRRDSMAEVAEAYLSLLRGLGPKALRVTDKMPRNFELLWLVRLALPQARIIHCRRHPIDTCLSNYFTNFWAGHEYAWERGDLVFYYRQYERLMDHWRRILPPDRFIEVDYEALVVDREAQTRRLVAFLGLDWNDACLAPERNPRVVRTASRWQARQPVYATSMQRWRRYEPWLGALRALAPVEMH</sequence>
<dbReference type="SMART" id="SM00028">
    <property type="entry name" value="TPR"/>
    <property type="match status" value="3"/>
</dbReference>
<dbReference type="Pfam" id="PF13469">
    <property type="entry name" value="Sulfotransfer_3"/>
    <property type="match status" value="1"/>
</dbReference>
<dbReference type="InterPro" id="IPR019734">
    <property type="entry name" value="TPR_rpt"/>
</dbReference>
<dbReference type="Pfam" id="PF03704">
    <property type="entry name" value="BTAD"/>
    <property type="match status" value="1"/>
</dbReference>
<comment type="caution">
    <text evidence="5">The sequence shown here is derived from an EMBL/GenBank/DDBJ whole genome shotgun (WGS) entry which is preliminary data.</text>
</comment>
<dbReference type="Gene3D" id="3.40.50.300">
    <property type="entry name" value="P-loop containing nucleotide triphosphate hydrolases"/>
    <property type="match status" value="1"/>
</dbReference>
<feature type="compositionally biased region" description="Basic and acidic residues" evidence="3">
    <location>
        <begin position="14"/>
        <end position="23"/>
    </location>
</feature>
<evidence type="ECO:0000256" key="3">
    <source>
        <dbReference type="SAM" id="MobiDB-lite"/>
    </source>
</evidence>
<dbReference type="PANTHER" id="PTHR12788:SF10">
    <property type="entry name" value="PROTEIN-TYROSINE SULFOTRANSFERASE"/>
    <property type="match status" value="1"/>
</dbReference>
<organism evidence="5 6">
    <name type="scientific">Roseiarcus fermentans</name>
    <dbReference type="NCBI Taxonomy" id="1473586"/>
    <lineage>
        <taxon>Bacteria</taxon>
        <taxon>Pseudomonadati</taxon>
        <taxon>Pseudomonadota</taxon>
        <taxon>Alphaproteobacteria</taxon>
        <taxon>Hyphomicrobiales</taxon>
        <taxon>Roseiarcaceae</taxon>
        <taxon>Roseiarcus</taxon>
    </lineage>
</organism>
<protein>
    <submittedName>
        <fullName evidence="5">Transcriptional activator</fullName>
    </submittedName>
</protein>
<dbReference type="Proteomes" id="UP000253529">
    <property type="component" value="Unassembled WGS sequence"/>
</dbReference>
<evidence type="ECO:0000259" key="4">
    <source>
        <dbReference type="Pfam" id="PF03704"/>
    </source>
</evidence>
<dbReference type="PANTHER" id="PTHR12788">
    <property type="entry name" value="PROTEIN-TYROSINE SULFOTRANSFERASE 2"/>
    <property type="match status" value="1"/>
</dbReference>
<evidence type="ECO:0000256" key="2">
    <source>
        <dbReference type="PROSITE-ProRule" id="PRU00339"/>
    </source>
</evidence>
<dbReference type="OrthoDB" id="9800698at2"/>
<dbReference type="SUPFAM" id="SSF52540">
    <property type="entry name" value="P-loop containing nucleoside triphosphate hydrolases"/>
    <property type="match status" value="1"/>
</dbReference>
<evidence type="ECO:0000313" key="5">
    <source>
        <dbReference type="EMBL" id="RBP15594.1"/>
    </source>
</evidence>
<feature type="domain" description="Bacterial transcriptional activator" evidence="4">
    <location>
        <begin position="93"/>
        <end position="149"/>
    </location>
</feature>
<reference evidence="5 6" key="1">
    <citation type="submission" date="2018-06" db="EMBL/GenBank/DDBJ databases">
        <title>Genomic Encyclopedia of Type Strains, Phase IV (KMG-IV): sequencing the most valuable type-strain genomes for metagenomic binning, comparative biology and taxonomic classification.</title>
        <authorList>
            <person name="Goeker M."/>
        </authorList>
    </citation>
    <scope>NUCLEOTIDE SEQUENCE [LARGE SCALE GENOMIC DNA]</scope>
    <source>
        <strain evidence="5 6">DSM 24875</strain>
    </source>
</reference>
<name>A0A366FLN1_9HYPH</name>
<keyword evidence="2" id="KW-0802">TPR repeat</keyword>
<evidence type="ECO:0000256" key="1">
    <source>
        <dbReference type="ARBA" id="ARBA00022679"/>
    </source>
</evidence>
<dbReference type="GO" id="GO:0008476">
    <property type="term" value="F:protein-tyrosine sulfotransferase activity"/>
    <property type="evidence" value="ECO:0007669"/>
    <property type="project" value="InterPro"/>
</dbReference>
<dbReference type="AlphaFoldDB" id="A0A366FLN1"/>
<accession>A0A366FLN1</accession>
<dbReference type="InterPro" id="IPR027417">
    <property type="entry name" value="P-loop_NTPase"/>
</dbReference>
<proteinExistence type="predicted"/>